<sequence length="294" mass="29538">MRHRTPPTRSIPTRTARHAAPASRPRPARHLIALAVAVGLAVPAALVAPQTAGAATGQDLTAGTPVFSDSFTRSATGGWGAASGTGAYSYDGVSAFRANGAQGVIDLTRAGTAASAAVPVAAPFDSETTVRVLIPRVPAQGNGVYAGVQQRVTGSSYYQSSVRVDSAGDARLSVVRVTGSTAAQSTVVGDTVVARGVVPGRVVTIQSRVSGSTAVAIDARAWVDGQAVPGWQAAAVDTSASRLAAGTGTRLWSYLSKSSGPQPIAFDDVAIRPLTAPVAAPAPTPTPTPAPTTP</sequence>
<reference evidence="2 3" key="1">
    <citation type="submission" date="2018-08" db="EMBL/GenBank/DDBJ databases">
        <title>Genome Sequence of Clavibacter michiganensis Subspecies type strains, and the Atypical Peach-Colored Strains Isolated from Tomato.</title>
        <authorList>
            <person name="Osdaghi E."/>
            <person name="Portier P."/>
            <person name="Briand M."/>
            <person name="Jacques M.-A."/>
        </authorList>
    </citation>
    <scope>NUCLEOTIDE SEQUENCE [LARGE SCALE GENOMIC DNA]</scope>
    <source>
        <strain evidence="2 3">CFBP 7493</strain>
    </source>
</reference>
<feature type="non-terminal residue" evidence="2">
    <location>
        <position position="294"/>
    </location>
</feature>
<dbReference type="Proteomes" id="UP000266298">
    <property type="component" value="Unassembled WGS sequence"/>
</dbReference>
<evidence type="ECO:0000313" key="3">
    <source>
        <dbReference type="Proteomes" id="UP000266298"/>
    </source>
</evidence>
<comment type="caution">
    <text evidence="2">The sequence shown here is derived from an EMBL/GenBank/DDBJ whole genome shotgun (WGS) entry which is preliminary data.</text>
</comment>
<name>A0A399NFW1_9MICO</name>
<dbReference type="EMBL" id="QWEC01000441">
    <property type="protein sequence ID" value="RII92681.1"/>
    <property type="molecule type" value="Genomic_DNA"/>
</dbReference>
<feature type="region of interest" description="Disordered" evidence="1">
    <location>
        <begin position="1"/>
        <end position="25"/>
    </location>
</feature>
<gene>
    <name evidence="2" type="ORF">DZF96_15965</name>
</gene>
<feature type="compositionally biased region" description="Low complexity" evidence="1">
    <location>
        <begin position="7"/>
        <end position="25"/>
    </location>
</feature>
<organism evidence="2 3">
    <name type="scientific">Clavibacter michiganensis</name>
    <dbReference type="NCBI Taxonomy" id="28447"/>
    <lineage>
        <taxon>Bacteria</taxon>
        <taxon>Bacillati</taxon>
        <taxon>Actinomycetota</taxon>
        <taxon>Actinomycetes</taxon>
        <taxon>Micrococcales</taxon>
        <taxon>Microbacteriaceae</taxon>
        <taxon>Clavibacter</taxon>
    </lineage>
</organism>
<protein>
    <submittedName>
        <fullName evidence="2">Sortase</fullName>
    </submittedName>
</protein>
<dbReference type="AlphaFoldDB" id="A0A399NFW1"/>
<proteinExistence type="predicted"/>
<evidence type="ECO:0000313" key="2">
    <source>
        <dbReference type="EMBL" id="RII92681.1"/>
    </source>
</evidence>
<accession>A0A399NFW1</accession>
<evidence type="ECO:0000256" key="1">
    <source>
        <dbReference type="SAM" id="MobiDB-lite"/>
    </source>
</evidence>